<gene>
    <name evidence="10" type="ordered locus">TEH_01940</name>
</gene>
<keyword evidence="4" id="KW-0762">Sugar transport</keyword>
<feature type="transmembrane region" description="Helical" evidence="8">
    <location>
        <begin position="73"/>
        <end position="97"/>
    </location>
</feature>
<feature type="transmembrane region" description="Helical" evidence="8">
    <location>
        <begin position="31"/>
        <end position="52"/>
    </location>
</feature>
<organism evidence="10 11">
    <name type="scientific">Tetragenococcus halophilus (strain DSM 20338 / JCM 20259 / NCIMB 9735 / NBRC 12172)</name>
    <name type="common">Pediococcus halophilus</name>
    <dbReference type="NCBI Taxonomy" id="945021"/>
    <lineage>
        <taxon>Bacteria</taxon>
        <taxon>Bacillati</taxon>
        <taxon>Bacillota</taxon>
        <taxon>Bacilli</taxon>
        <taxon>Lactobacillales</taxon>
        <taxon>Enterococcaceae</taxon>
        <taxon>Tetragenococcus</taxon>
    </lineage>
</organism>
<dbReference type="GO" id="GO:0008982">
    <property type="term" value="F:protein-N(PI)-phosphohistidine-sugar phosphotransferase activity"/>
    <property type="evidence" value="ECO:0007669"/>
    <property type="project" value="InterPro"/>
</dbReference>
<name>A0AAN1SFB7_TETHN</name>
<evidence type="ECO:0000256" key="8">
    <source>
        <dbReference type="SAM" id="Phobius"/>
    </source>
</evidence>
<comment type="subcellular location">
    <subcellularLocation>
        <location evidence="1">Cell membrane</location>
        <topology evidence="1">Multi-pass membrane protein</topology>
    </subcellularLocation>
</comment>
<dbReference type="KEGG" id="thl:TEH_01940"/>
<keyword evidence="7 8" id="KW-0472">Membrane</keyword>
<dbReference type="EMBL" id="AP012046">
    <property type="protein sequence ID" value="BAK93521.1"/>
    <property type="molecule type" value="Genomic_DNA"/>
</dbReference>
<dbReference type="GO" id="GO:0005886">
    <property type="term" value="C:plasma membrane"/>
    <property type="evidence" value="ECO:0007669"/>
    <property type="project" value="UniProtKB-SubCell"/>
</dbReference>
<accession>A0AAN1SFB7</accession>
<keyword evidence="3" id="KW-1003">Cell membrane</keyword>
<evidence type="ECO:0000313" key="10">
    <source>
        <dbReference type="EMBL" id="BAK93521.1"/>
    </source>
</evidence>
<feature type="domain" description="Phosphotransferase system EIIC" evidence="9">
    <location>
        <begin position="29"/>
        <end position="334"/>
    </location>
</feature>
<feature type="transmembrane region" description="Helical" evidence="8">
    <location>
        <begin position="103"/>
        <end position="120"/>
    </location>
</feature>
<evidence type="ECO:0000259" key="9">
    <source>
        <dbReference type="Pfam" id="PF13303"/>
    </source>
</evidence>
<dbReference type="RefSeq" id="WP_014123591.1">
    <property type="nucleotide sequence ID" value="NC_016052.1"/>
</dbReference>
<evidence type="ECO:0000256" key="3">
    <source>
        <dbReference type="ARBA" id="ARBA00022475"/>
    </source>
</evidence>
<feature type="transmembrane region" description="Helical" evidence="8">
    <location>
        <begin position="273"/>
        <end position="296"/>
    </location>
</feature>
<evidence type="ECO:0000256" key="2">
    <source>
        <dbReference type="ARBA" id="ARBA00022448"/>
    </source>
</evidence>
<dbReference type="PANTHER" id="PTHR40063">
    <property type="entry name" value="MEMBRANE PROTEIN-RELATED"/>
    <property type="match status" value="1"/>
</dbReference>
<feature type="transmembrane region" description="Helical" evidence="8">
    <location>
        <begin position="127"/>
        <end position="145"/>
    </location>
</feature>
<keyword evidence="5 8" id="KW-0812">Transmembrane</keyword>
<evidence type="ECO:0000256" key="5">
    <source>
        <dbReference type="ARBA" id="ARBA00022692"/>
    </source>
</evidence>
<evidence type="ECO:0000256" key="7">
    <source>
        <dbReference type="ARBA" id="ARBA00023136"/>
    </source>
</evidence>
<evidence type="ECO:0000256" key="6">
    <source>
        <dbReference type="ARBA" id="ARBA00022989"/>
    </source>
</evidence>
<dbReference type="Pfam" id="PF13303">
    <property type="entry name" value="PTS_EIIC_2"/>
    <property type="match status" value="1"/>
</dbReference>
<dbReference type="Proteomes" id="UP000002663">
    <property type="component" value="Chromosome"/>
</dbReference>
<dbReference type="InterPro" id="IPR003352">
    <property type="entry name" value="PTS_EIIC"/>
</dbReference>
<dbReference type="GO" id="GO:0009401">
    <property type="term" value="P:phosphoenolpyruvate-dependent sugar phosphotransferase system"/>
    <property type="evidence" value="ECO:0007669"/>
    <property type="project" value="InterPro"/>
</dbReference>
<sequence>METILGVIMLLLVLAAMSLFAFKAPYGKKSLGALSGAACATFLGEAFLRYAVGEVFNIEYIANIGETMGGLGGLAVGALVPLSFGISPVFSVIMGVTLVNFNLLPAFIASYVLSFIIVQIEKKVPEGIDLIVVVLIAPTAGYFIADMIEPVVTGILNVIGQTILVAVEGNQYIMGAILGAIITIVGMTPLSSMVLTALIGLTGVPMGIGAMGCYGCSILNAVFFQKMKFGSNSTALSVAIEPLTQVDIISSNPIPIYTTNAVAGAINGIITTYFALQIPVTGMATPWAGLLVILGSNPMQRALIAVAIITIVSLLVGFIGSYIFKDFKKITVDDIRGTGKAETAN</sequence>
<keyword evidence="2" id="KW-0813">Transport</keyword>
<protein>
    <submittedName>
        <fullName evidence="10">PfoR homolog</fullName>
    </submittedName>
</protein>
<evidence type="ECO:0000313" key="11">
    <source>
        <dbReference type="Proteomes" id="UP000002663"/>
    </source>
</evidence>
<feature type="transmembrane region" description="Helical" evidence="8">
    <location>
        <begin position="176"/>
        <end position="200"/>
    </location>
</feature>
<proteinExistence type="predicted"/>
<keyword evidence="6 8" id="KW-1133">Transmembrane helix</keyword>
<dbReference type="PANTHER" id="PTHR40063:SF1">
    <property type="entry name" value="MEMBRANE PROTEIN"/>
    <property type="match status" value="1"/>
</dbReference>
<evidence type="ECO:0000256" key="4">
    <source>
        <dbReference type="ARBA" id="ARBA00022597"/>
    </source>
</evidence>
<evidence type="ECO:0000256" key="1">
    <source>
        <dbReference type="ARBA" id="ARBA00004651"/>
    </source>
</evidence>
<dbReference type="AlphaFoldDB" id="A0AAN1SFB7"/>
<feature type="transmembrane region" description="Helical" evidence="8">
    <location>
        <begin position="206"/>
        <end position="224"/>
    </location>
</feature>
<feature type="transmembrane region" description="Helical" evidence="8">
    <location>
        <begin position="302"/>
        <end position="324"/>
    </location>
</feature>
<reference evidence="10 11" key="1">
    <citation type="submission" date="2011-01" db="EMBL/GenBank/DDBJ databases">
        <title>Whole genome sequence of Tetragenococcus halophilus NBRC 12172.</title>
        <authorList>
            <person name="Nakazawa H."/>
            <person name="Omata S."/>
            <person name="Koga C."/>
            <person name="Watanabe Y."/>
            <person name="Katano Y."/>
            <person name="Ito N."/>
            <person name="Tsukatani N."/>
            <person name="Ankai A."/>
            <person name="Oguchi A."/>
            <person name="Fukui S."/>
            <person name="Yashiro I."/>
            <person name="Kamata S."/>
            <person name="Hashimoto Y."/>
            <person name="Yamazaki J."/>
            <person name="Taguchi H."/>
            <person name="Tanaka A."/>
            <person name="Koyama T."/>
            <person name="Ichige A."/>
            <person name="Hanya Y."/>
            <person name="Tanikawa S."/>
            <person name="Yamazaki S."/>
            <person name="Fujita N."/>
        </authorList>
    </citation>
    <scope>NUCLEOTIDE SEQUENCE [LARGE SCALE GENOMIC DNA]</scope>
    <source>
        <strain evidence="11">DSM 20338 / JCM 20259 / NCIMB 9735 / NBRC 12172</strain>
    </source>
</reference>